<sequence length="416" mass="47568">MMMNLSLHKKQAEVFLSKARFKLLIAARRWGKSRLLLTSAIHAALSFNQSIDPASPPVCLIVMPTLKQCRQIHWQPLLNLLENQPFVESISRTDFRIKLKGNKPDILLRGADNNGDGLRGLKLYWAGLDEFQDFSIRAWEDVVYPALADTANSKALLIGTPKGKAHFLHRFHLQIKTYSDWAYYHFITKDNPFVPKRFLNRAKIILPPRTYRQEFEASFEDFTGAIFDCIDSRHIVADIPSEFDHTFLGCDWGDINPALVVVGYKDKKYYLIDSWSNPHPGNAVPQADLITKAIEFCNKYKVRRAYLPDDRPASIFELRKVGKSRDIEGLKKAIAVDRNKPGISEGCTIVNSLFYQDRLLIKSTQTKLEDSLRSYVRETDSSGNVIDKPAKNQECAHLVDATRYVIATLEYKNFLK</sequence>
<protein>
    <recommendedName>
        <fullName evidence="3">Phage terminase large subunit</fullName>
    </recommendedName>
</protein>
<dbReference type="RefSeq" id="WP_190548555.1">
    <property type="nucleotide sequence ID" value="NZ_CAWPNO010000050.1"/>
</dbReference>
<reference evidence="1 2" key="1">
    <citation type="journal article" date="2020" name="ISME J.">
        <title>Comparative genomics reveals insights into cyanobacterial evolution and habitat adaptation.</title>
        <authorList>
            <person name="Chen M.Y."/>
            <person name="Teng W.K."/>
            <person name="Zhao L."/>
            <person name="Hu C.X."/>
            <person name="Zhou Y.K."/>
            <person name="Han B.P."/>
            <person name="Song L.R."/>
            <person name="Shu W.S."/>
        </authorList>
    </citation>
    <scope>NUCLEOTIDE SEQUENCE [LARGE SCALE GENOMIC DNA]</scope>
    <source>
        <strain evidence="1 2">FACHB-288</strain>
    </source>
</reference>
<gene>
    <name evidence="1" type="ORF">H6G24_14030</name>
</gene>
<evidence type="ECO:0008006" key="3">
    <source>
        <dbReference type="Google" id="ProtNLM"/>
    </source>
</evidence>
<name>A0ABR8AAZ1_9CYAN</name>
<dbReference type="EMBL" id="JACJQH010000019">
    <property type="protein sequence ID" value="MBD2196605.1"/>
    <property type="molecule type" value="Genomic_DNA"/>
</dbReference>
<dbReference type="InterPro" id="IPR027417">
    <property type="entry name" value="P-loop_NTPase"/>
</dbReference>
<evidence type="ECO:0000313" key="1">
    <source>
        <dbReference type="EMBL" id="MBD2196605.1"/>
    </source>
</evidence>
<evidence type="ECO:0000313" key="2">
    <source>
        <dbReference type="Proteomes" id="UP000658514"/>
    </source>
</evidence>
<dbReference type="Gene3D" id="3.40.50.300">
    <property type="entry name" value="P-loop containing nucleotide triphosphate hydrolases"/>
    <property type="match status" value="1"/>
</dbReference>
<keyword evidence="2" id="KW-1185">Reference proteome</keyword>
<dbReference type="Gene3D" id="3.30.420.280">
    <property type="match status" value="1"/>
</dbReference>
<dbReference type="Proteomes" id="UP000658514">
    <property type="component" value="Unassembled WGS sequence"/>
</dbReference>
<organism evidence="1 2">
    <name type="scientific">Calothrix parietina FACHB-288</name>
    <dbReference type="NCBI Taxonomy" id="2692896"/>
    <lineage>
        <taxon>Bacteria</taxon>
        <taxon>Bacillati</taxon>
        <taxon>Cyanobacteriota</taxon>
        <taxon>Cyanophyceae</taxon>
        <taxon>Nostocales</taxon>
        <taxon>Calotrichaceae</taxon>
        <taxon>Calothrix</taxon>
    </lineage>
</organism>
<comment type="caution">
    <text evidence="1">The sequence shown here is derived from an EMBL/GenBank/DDBJ whole genome shotgun (WGS) entry which is preliminary data.</text>
</comment>
<accession>A0ABR8AAZ1</accession>
<proteinExistence type="predicted"/>